<evidence type="ECO:0000256" key="1">
    <source>
        <dbReference type="SAM" id="SignalP"/>
    </source>
</evidence>
<feature type="signal peptide" evidence="1">
    <location>
        <begin position="1"/>
        <end position="25"/>
    </location>
</feature>
<dbReference type="PROSITE" id="PS51257">
    <property type="entry name" value="PROKAR_LIPOPROTEIN"/>
    <property type="match status" value="1"/>
</dbReference>
<sequence>MMKIMKKKKNIWAASLGLALLIVFASGCSIESDGTGKSNVKELHGQVDLDVGQLKKDWDKLNQPVGEIHVDKAPVK</sequence>
<evidence type="ECO:0000313" key="3">
    <source>
        <dbReference type="Proteomes" id="UP001596044"/>
    </source>
</evidence>
<keyword evidence="1" id="KW-0732">Signal</keyword>
<feature type="chain" id="PRO_5046163983" evidence="1">
    <location>
        <begin position="26"/>
        <end position="76"/>
    </location>
</feature>
<proteinExistence type="predicted"/>
<evidence type="ECO:0000313" key="2">
    <source>
        <dbReference type="EMBL" id="MFC5449946.1"/>
    </source>
</evidence>
<reference evidence="3" key="1">
    <citation type="journal article" date="2019" name="Int. J. Syst. Evol. Microbiol.">
        <title>The Global Catalogue of Microorganisms (GCM) 10K type strain sequencing project: providing services to taxonomists for standard genome sequencing and annotation.</title>
        <authorList>
            <consortium name="The Broad Institute Genomics Platform"/>
            <consortium name="The Broad Institute Genome Sequencing Center for Infectious Disease"/>
            <person name="Wu L."/>
            <person name="Ma J."/>
        </authorList>
    </citation>
    <scope>NUCLEOTIDE SEQUENCE [LARGE SCALE GENOMIC DNA]</scope>
    <source>
        <strain evidence="3">KACC 11904</strain>
    </source>
</reference>
<dbReference type="EMBL" id="JBHSMJ010000022">
    <property type="protein sequence ID" value="MFC5449946.1"/>
    <property type="molecule type" value="Genomic_DNA"/>
</dbReference>
<keyword evidence="3" id="KW-1185">Reference proteome</keyword>
<protein>
    <submittedName>
        <fullName evidence="2">Uncharacterized protein</fullName>
    </submittedName>
</protein>
<gene>
    <name evidence="2" type="ORF">ACFPOG_16975</name>
</gene>
<comment type="caution">
    <text evidence="2">The sequence shown here is derived from an EMBL/GenBank/DDBJ whole genome shotgun (WGS) entry which is preliminary data.</text>
</comment>
<dbReference type="Proteomes" id="UP001596044">
    <property type="component" value="Unassembled WGS sequence"/>
</dbReference>
<name>A0ABW0KAC0_9BACL</name>
<organism evidence="2 3">
    <name type="scientific">Paenibacillus aestuarii</name>
    <dbReference type="NCBI Taxonomy" id="516965"/>
    <lineage>
        <taxon>Bacteria</taxon>
        <taxon>Bacillati</taxon>
        <taxon>Bacillota</taxon>
        <taxon>Bacilli</taxon>
        <taxon>Bacillales</taxon>
        <taxon>Paenibacillaceae</taxon>
        <taxon>Paenibacillus</taxon>
    </lineage>
</organism>
<accession>A0ABW0KAC0</accession>
<dbReference type="RefSeq" id="WP_270884934.1">
    <property type="nucleotide sequence ID" value="NZ_JAQFVF010000080.1"/>
</dbReference>